<dbReference type="Proteomes" id="UP000287155">
    <property type="component" value="Unassembled WGS sequence"/>
</dbReference>
<evidence type="ECO:0000313" key="11">
    <source>
        <dbReference type="Proteomes" id="UP000287962"/>
    </source>
</evidence>
<evidence type="ECO:0000313" key="2">
    <source>
        <dbReference type="EMBL" id="RTH27379.1"/>
    </source>
</evidence>
<evidence type="ECO:0000313" key="4">
    <source>
        <dbReference type="EMBL" id="RTI05302.1"/>
    </source>
</evidence>
<comment type="caution">
    <text evidence="2">The sequence shown here is derived from an EMBL/GenBank/DDBJ whole genome shotgun (WGS) entry which is preliminary data.</text>
</comment>
<evidence type="ECO:0000313" key="12">
    <source>
        <dbReference type="Proteomes" id="UP000288082"/>
    </source>
</evidence>
<evidence type="ECO:0000313" key="9">
    <source>
        <dbReference type="Proteomes" id="UP000287155"/>
    </source>
</evidence>
<dbReference type="EMBL" id="PEMD01000312">
    <property type="protein sequence ID" value="RTH29829.1"/>
    <property type="molecule type" value="Genomic_DNA"/>
</dbReference>
<dbReference type="EMBL" id="PEMG01000437">
    <property type="protein sequence ID" value="RTI05302.1"/>
    <property type="molecule type" value="Genomic_DNA"/>
</dbReference>
<evidence type="ECO:0000313" key="8">
    <source>
        <dbReference type="Proteomes" id="UP000286928"/>
    </source>
</evidence>
<sequence>MPSRRIGGLRVWIYFNDHRPPHVHVQIGNSEVVFSLSVDGEPIGIREIRGNVKNGEVVRALEMVRQNNDSLLEWWREIHGDC</sequence>
<dbReference type="EMBL" id="PELM01000015">
    <property type="protein sequence ID" value="RTH05230.1"/>
    <property type="molecule type" value="Genomic_DNA"/>
</dbReference>
<dbReference type="Proteomes" id="UP000288082">
    <property type="component" value="Unassembled WGS sequence"/>
</dbReference>
<reference evidence="5" key="1">
    <citation type="submission" date="2017-10" db="EMBL/GenBank/DDBJ databases">
        <authorList>
            <person name="Wilpiszeski R.L."/>
            <person name="Zhidan Z."/>
            <person name="House C.H."/>
        </authorList>
    </citation>
    <scope>NUCLEOTIDE SEQUENCE</scope>
    <source>
        <strain evidence="5">12_S12</strain>
    </source>
</reference>
<evidence type="ECO:0000313" key="3">
    <source>
        <dbReference type="EMBL" id="RTH29829.1"/>
    </source>
</evidence>
<dbReference type="Pfam" id="PF13711">
    <property type="entry name" value="DUF4160"/>
    <property type="match status" value="1"/>
</dbReference>
<keyword evidence="11" id="KW-1185">Reference proteome</keyword>
<dbReference type="EMBL" id="PELW01000060">
    <property type="protein sequence ID" value="RTH27379.1"/>
    <property type="molecule type" value="Genomic_DNA"/>
</dbReference>
<reference evidence="7 8" key="2">
    <citation type="journal article" date="2019" name="Extremophiles">
        <title>Biogeography of thermophiles and predominance of Thermus scotoductus in domestic water heaters.</title>
        <authorList>
            <person name="Wilpiszeski R.L."/>
            <person name="Zhang Z."/>
            <person name="House C.H."/>
        </authorList>
    </citation>
    <scope>NUCLEOTIDE SEQUENCE [LARGE SCALE GENOMIC DNA]</scope>
    <source>
        <strain evidence="5 11">12_S12</strain>
        <strain evidence="6 9">14_S14</strain>
        <strain evidence="4 10">17_S17</strain>
        <strain evidence="3 8">20_S20</strain>
        <strain evidence="2 7">27_S27</strain>
        <strain evidence="1 12">38_S38</strain>
    </source>
</reference>
<dbReference type="InterPro" id="IPR025427">
    <property type="entry name" value="DUF4160"/>
</dbReference>
<name>A0A430S1D0_THESC</name>
<organism evidence="2 7">
    <name type="scientific">Thermus scotoductus</name>
    <dbReference type="NCBI Taxonomy" id="37636"/>
    <lineage>
        <taxon>Bacteria</taxon>
        <taxon>Thermotogati</taxon>
        <taxon>Deinococcota</taxon>
        <taxon>Deinococci</taxon>
        <taxon>Thermales</taxon>
        <taxon>Thermaceae</taxon>
        <taxon>Thermus</taxon>
    </lineage>
</organism>
<dbReference type="Proteomes" id="UP000287173">
    <property type="component" value="Unassembled WGS sequence"/>
</dbReference>
<evidence type="ECO:0000313" key="10">
    <source>
        <dbReference type="Proteomes" id="UP000287173"/>
    </source>
</evidence>
<dbReference type="EMBL" id="PEMJ01000060">
    <property type="protein sequence ID" value="RTI16940.1"/>
    <property type="molecule type" value="Genomic_DNA"/>
</dbReference>
<protein>
    <recommendedName>
        <fullName evidence="13">DUF4160 domain-containing protein</fullName>
    </recommendedName>
</protein>
<dbReference type="Proteomes" id="UP000286928">
    <property type="component" value="Unassembled WGS sequence"/>
</dbReference>
<evidence type="ECO:0000313" key="6">
    <source>
        <dbReference type="EMBL" id="RTI16940.1"/>
    </source>
</evidence>
<evidence type="ECO:0000313" key="1">
    <source>
        <dbReference type="EMBL" id="RTH05230.1"/>
    </source>
</evidence>
<dbReference type="AlphaFoldDB" id="A0A430S1D0"/>
<dbReference type="RefSeq" id="WP_126165551.1">
    <property type="nucleotide sequence ID" value="NZ_PELM01000015.1"/>
</dbReference>
<proteinExistence type="predicted"/>
<dbReference type="Proteomes" id="UP000286712">
    <property type="component" value="Unassembled WGS sequence"/>
</dbReference>
<dbReference type="Proteomes" id="UP000287962">
    <property type="component" value="Unassembled WGS sequence"/>
</dbReference>
<evidence type="ECO:0000313" key="7">
    <source>
        <dbReference type="Proteomes" id="UP000286712"/>
    </source>
</evidence>
<dbReference type="EMBL" id="PEML01000293">
    <property type="protein sequence ID" value="RTI05764.1"/>
    <property type="molecule type" value="Genomic_DNA"/>
</dbReference>
<evidence type="ECO:0000313" key="5">
    <source>
        <dbReference type="EMBL" id="RTI05764.1"/>
    </source>
</evidence>
<accession>A0A430S1D0</accession>
<gene>
    <name evidence="5" type="ORF">CSW25_10515</name>
    <name evidence="6" type="ORF">CSW27_02850</name>
    <name evidence="4" type="ORF">CSW30_11755</name>
    <name evidence="3" type="ORF">CSW33_11445</name>
    <name evidence="2" type="ORF">CSW40_03005</name>
    <name evidence="1" type="ORF">CSW50_00775</name>
</gene>
<evidence type="ECO:0008006" key="13">
    <source>
        <dbReference type="Google" id="ProtNLM"/>
    </source>
</evidence>